<feature type="compositionally biased region" description="Basic and acidic residues" evidence="1">
    <location>
        <begin position="7"/>
        <end position="33"/>
    </location>
</feature>
<dbReference type="EMBL" id="JAACNH010000003">
    <property type="protein sequence ID" value="KAG8447137.1"/>
    <property type="molecule type" value="Genomic_DNA"/>
</dbReference>
<feature type="compositionally biased region" description="Polar residues" evidence="1">
    <location>
        <begin position="326"/>
        <end position="338"/>
    </location>
</feature>
<gene>
    <name evidence="2" type="ORF">GDO86_014553</name>
</gene>
<feature type="compositionally biased region" description="Polar residues" evidence="1">
    <location>
        <begin position="216"/>
        <end position="234"/>
    </location>
</feature>
<dbReference type="OrthoDB" id="8809203at2759"/>
<feature type="region of interest" description="Disordered" evidence="1">
    <location>
        <begin position="1"/>
        <end position="54"/>
    </location>
</feature>
<comment type="caution">
    <text evidence="2">The sequence shown here is derived from an EMBL/GenBank/DDBJ whole genome shotgun (WGS) entry which is preliminary data.</text>
</comment>
<organism evidence="2 3">
    <name type="scientific">Hymenochirus boettgeri</name>
    <name type="common">Congo dwarf clawed frog</name>
    <dbReference type="NCBI Taxonomy" id="247094"/>
    <lineage>
        <taxon>Eukaryota</taxon>
        <taxon>Metazoa</taxon>
        <taxon>Chordata</taxon>
        <taxon>Craniata</taxon>
        <taxon>Vertebrata</taxon>
        <taxon>Euteleostomi</taxon>
        <taxon>Amphibia</taxon>
        <taxon>Batrachia</taxon>
        <taxon>Anura</taxon>
        <taxon>Pipoidea</taxon>
        <taxon>Pipidae</taxon>
        <taxon>Pipinae</taxon>
        <taxon>Hymenochirus</taxon>
    </lineage>
</organism>
<dbReference type="AlphaFoldDB" id="A0A8T2JV19"/>
<feature type="region of interest" description="Disordered" evidence="1">
    <location>
        <begin position="281"/>
        <end position="477"/>
    </location>
</feature>
<keyword evidence="3" id="KW-1185">Reference proteome</keyword>
<dbReference type="Proteomes" id="UP000812440">
    <property type="component" value="Chromosome 8_10"/>
</dbReference>
<evidence type="ECO:0000313" key="2">
    <source>
        <dbReference type="EMBL" id="KAG8447137.1"/>
    </source>
</evidence>
<reference evidence="2" key="1">
    <citation type="thesis" date="2020" institute="ProQuest LLC" country="789 East Eisenhower Parkway, Ann Arbor, MI, USA">
        <title>Comparative Genomics and Chromosome Evolution.</title>
        <authorList>
            <person name="Mudd A.B."/>
        </authorList>
    </citation>
    <scope>NUCLEOTIDE SEQUENCE</scope>
    <source>
        <strain evidence="2">Female2</strain>
        <tissue evidence="2">Blood</tissue>
    </source>
</reference>
<feature type="region of interest" description="Disordered" evidence="1">
    <location>
        <begin position="216"/>
        <end position="242"/>
    </location>
</feature>
<name>A0A8T2JV19_9PIPI</name>
<proteinExistence type="predicted"/>
<evidence type="ECO:0000256" key="1">
    <source>
        <dbReference type="SAM" id="MobiDB-lite"/>
    </source>
</evidence>
<protein>
    <submittedName>
        <fullName evidence="2">Uncharacterized protein</fullName>
    </submittedName>
</protein>
<feature type="compositionally biased region" description="Acidic residues" evidence="1">
    <location>
        <begin position="408"/>
        <end position="421"/>
    </location>
</feature>
<sequence length="477" mass="53995">MASQKTGGEKASKEAETQEHSPEHQTAEEKSPIETRASSGGKISLTPGPETHSQEKNMLVGQKIFLSSLSQQKISNQLHGTIAVLRPGFKGGHAGLAHPLNKRALTNETYSKASSADSIEESLKHGIPEEQLRILRQHLAQRRFTQHSPTAPGDGVSHVILTKTNDAEATRKIPQDDWDERAAMAELHGAMVYLREHGFRGRVTHPNQDRLHYILTQQNHGQKSPKSQGDIPTSQRRESLEERDLSLFQVISTHWKTKRHETQTKESESELRDLTCMELEKTEQVPTADKPLDLSDAKRGQLGHWSSTNKRDKRGHHEGFVKSPSFRVSPSQTMNSETEGSEENMLSASPLKDEHIGHQDEDTRDLNMDKDRDATTRRTSTRGQKRERHIEPDEEDEGDLVKDSSQADLDEMETSDSEDELESRRYPNCAYQQDGYSKDRVNRRRTWAKKSHQASSKSMERKRKLRDLPTGSDTSQE</sequence>
<accession>A0A8T2JV19</accession>
<evidence type="ECO:0000313" key="3">
    <source>
        <dbReference type="Proteomes" id="UP000812440"/>
    </source>
</evidence>
<feature type="compositionally biased region" description="Basic and acidic residues" evidence="1">
    <location>
        <begin position="351"/>
        <end position="376"/>
    </location>
</feature>
<feature type="compositionally biased region" description="Basic residues" evidence="1">
    <location>
        <begin position="441"/>
        <end position="452"/>
    </location>
</feature>
<feature type="compositionally biased region" description="Basic and acidic residues" evidence="1">
    <location>
        <begin position="290"/>
        <end position="299"/>
    </location>
</feature>